<sequence>MMTVTSRVIIAVCWAVLALLGIDYPNRYWGIGITALVVIGVVLLAEWWRWEQKIK</sequence>
<name>A0A1M6WC01_9BRAD</name>
<keyword evidence="1" id="KW-0472">Membrane</keyword>
<evidence type="ECO:0000313" key="2">
    <source>
        <dbReference type="EMBL" id="SEC80204.1"/>
    </source>
</evidence>
<reference evidence="2 3" key="1">
    <citation type="submission" date="2016-10" db="EMBL/GenBank/DDBJ databases">
        <authorList>
            <person name="de Groot N.N."/>
        </authorList>
    </citation>
    <scope>NUCLEOTIDE SEQUENCE [LARGE SCALE GENOMIC DNA]</scope>
    <source>
        <strain evidence="2 3">GAS522</strain>
    </source>
</reference>
<keyword evidence="1" id="KW-1133">Transmembrane helix</keyword>
<keyword evidence="1" id="KW-0812">Transmembrane</keyword>
<gene>
    <name evidence="2" type="ORF">SAMN05444171_2294</name>
</gene>
<dbReference type="Proteomes" id="UP000183208">
    <property type="component" value="Unassembled WGS sequence"/>
</dbReference>
<feature type="transmembrane region" description="Helical" evidence="1">
    <location>
        <begin position="28"/>
        <end position="48"/>
    </location>
</feature>
<evidence type="ECO:0000313" key="3">
    <source>
        <dbReference type="Proteomes" id="UP000183208"/>
    </source>
</evidence>
<protein>
    <submittedName>
        <fullName evidence="2">Uncharacterized protein</fullName>
    </submittedName>
</protein>
<evidence type="ECO:0000256" key="1">
    <source>
        <dbReference type="SAM" id="Phobius"/>
    </source>
</evidence>
<dbReference type="AlphaFoldDB" id="A0A1M6WC01"/>
<organism evidence="2 3">
    <name type="scientific">Bradyrhizobium lablabi</name>
    <dbReference type="NCBI Taxonomy" id="722472"/>
    <lineage>
        <taxon>Bacteria</taxon>
        <taxon>Pseudomonadati</taxon>
        <taxon>Pseudomonadota</taxon>
        <taxon>Alphaproteobacteria</taxon>
        <taxon>Hyphomicrobiales</taxon>
        <taxon>Nitrobacteraceae</taxon>
        <taxon>Bradyrhizobium</taxon>
    </lineage>
</organism>
<dbReference type="EMBL" id="FNTI01000001">
    <property type="protein sequence ID" value="SEC80204.1"/>
    <property type="molecule type" value="Genomic_DNA"/>
</dbReference>
<proteinExistence type="predicted"/>
<accession>A0A1M6WC01</accession>